<evidence type="ECO:0000256" key="1">
    <source>
        <dbReference type="SAM" id="MobiDB-lite"/>
    </source>
</evidence>
<proteinExistence type="predicted"/>
<protein>
    <submittedName>
        <fullName evidence="3">Uncharacterized protein</fullName>
    </submittedName>
</protein>
<feature type="region of interest" description="Disordered" evidence="1">
    <location>
        <begin position="1"/>
        <end position="62"/>
    </location>
</feature>
<comment type="caution">
    <text evidence="3">The sequence shown here is derived from an EMBL/GenBank/DDBJ whole genome shotgun (WGS) entry which is preliminary data.</text>
</comment>
<dbReference type="Proteomes" id="UP000681720">
    <property type="component" value="Unassembled WGS sequence"/>
</dbReference>
<evidence type="ECO:0000313" key="3">
    <source>
        <dbReference type="EMBL" id="CAF5174610.1"/>
    </source>
</evidence>
<feature type="non-terminal residue" evidence="3">
    <location>
        <position position="1"/>
    </location>
</feature>
<dbReference type="EMBL" id="CAJOBH010285467">
    <property type="protein sequence ID" value="CAF5174610.1"/>
    <property type="molecule type" value="Genomic_DNA"/>
</dbReference>
<sequence>RHTFDEDDDTSKQATQNYDLNDNEQEEILPSSKSSKIPRSINQQQQQQSNDNQNENRSFNPR</sequence>
<dbReference type="AlphaFoldDB" id="A0A8S3GYI5"/>
<dbReference type="EMBL" id="CAJOBJ010020644">
    <property type="protein sequence ID" value="CAF4212050.1"/>
    <property type="molecule type" value="Genomic_DNA"/>
</dbReference>
<dbReference type="Proteomes" id="UP000681967">
    <property type="component" value="Unassembled WGS sequence"/>
</dbReference>
<evidence type="ECO:0000313" key="4">
    <source>
        <dbReference type="Proteomes" id="UP000681967"/>
    </source>
</evidence>
<name>A0A8S3GYI5_9BILA</name>
<organism evidence="3 4">
    <name type="scientific">Rotaria magnacalcarata</name>
    <dbReference type="NCBI Taxonomy" id="392030"/>
    <lineage>
        <taxon>Eukaryota</taxon>
        <taxon>Metazoa</taxon>
        <taxon>Spiralia</taxon>
        <taxon>Gnathifera</taxon>
        <taxon>Rotifera</taxon>
        <taxon>Eurotatoria</taxon>
        <taxon>Bdelloidea</taxon>
        <taxon>Philodinida</taxon>
        <taxon>Philodinidae</taxon>
        <taxon>Rotaria</taxon>
    </lineage>
</organism>
<feature type="compositionally biased region" description="Low complexity" evidence="1">
    <location>
        <begin position="30"/>
        <end position="56"/>
    </location>
</feature>
<feature type="non-terminal residue" evidence="3">
    <location>
        <position position="62"/>
    </location>
</feature>
<gene>
    <name evidence="3" type="ORF">BYL167_LOCUS77974</name>
    <name evidence="2" type="ORF">GIL414_LOCUS22031</name>
</gene>
<evidence type="ECO:0000313" key="2">
    <source>
        <dbReference type="EMBL" id="CAF4212050.1"/>
    </source>
</evidence>
<accession>A0A8S3GYI5</accession>
<reference evidence="3" key="1">
    <citation type="submission" date="2021-02" db="EMBL/GenBank/DDBJ databases">
        <authorList>
            <person name="Nowell W R."/>
        </authorList>
    </citation>
    <scope>NUCLEOTIDE SEQUENCE</scope>
</reference>